<keyword evidence="2" id="KW-1185">Reference proteome</keyword>
<reference evidence="1 2" key="1">
    <citation type="submission" date="2017-10" db="EMBL/GenBank/DDBJ databases">
        <title>Development of genomic resources for the powdery mildew, Erysiphe pulchra.</title>
        <authorList>
            <person name="Wadl P.A."/>
            <person name="Mack B.M."/>
            <person name="Moore G."/>
            <person name="Beltz S.B."/>
        </authorList>
    </citation>
    <scope>NUCLEOTIDE SEQUENCE [LARGE SCALE GENOMIC DNA]</scope>
    <source>
        <strain evidence="1">Cflorida</strain>
    </source>
</reference>
<evidence type="ECO:0000313" key="1">
    <source>
        <dbReference type="EMBL" id="POS82571.1"/>
    </source>
</evidence>
<evidence type="ECO:0000313" key="2">
    <source>
        <dbReference type="Proteomes" id="UP000237438"/>
    </source>
</evidence>
<feature type="non-terminal residue" evidence="1">
    <location>
        <position position="1"/>
    </location>
</feature>
<dbReference type="InterPro" id="IPR036397">
    <property type="entry name" value="RNaseH_sf"/>
</dbReference>
<dbReference type="Proteomes" id="UP000237438">
    <property type="component" value="Unassembled WGS sequence"/>
</dbReference>
<dbReference type="OrthoDB" id="5410741at2759"/>
<gene>
    <name evidence="1" type="ORF">EPUL_006453</name>
</gene>
<accession>A0A2S4PKL6</accession>
<organism evidence="1 2">
    <name type="scientific">Erysiphe pulchra</name>
    <dbReference type="NCBI Taxonomy" id="225359"/>
    <lineage>
        <taxon>Eukaryota</taxon>
        <taxon>Fungi</taxon>
        <taxon>Dikarya</taxon>
        <taxon>Ascomycota</taxon>
        <taxon>Pezizomycotina</taxon>
        <taxon>Leotiomycetes</taxon>
        <taxon>Erysiphales</taxon>
        <taxon>Erysiphaceae</taxon>
        <taxon>Erysiphe</taxon>
    </lineage>
</organism>
<dbReference type="STRING" id="225359.A0A2S4PKL6"/>
<dbReference type="EMBL" id="PEDP01002588">
    <property type="protein sequence ID" value="POS82571.1"/>
    <property type="molecule type" value="Genomic_DNA"/>
</dbReference>
<proteinExistence type="predicted"/>
<dbReference type="AlphaFoldDB" id="A0A2S4PKL6"/>
<comment type="caution">
    <text evidence="1">The sequence shown here is derived from an EMBL/GenBank/DDBJ whole genome shotgun (WGS) entry which is preliminary data.</text>
</comment>
<name>A0A2S4PKL6_9PEZI</name>
<dbReference type="GO" id="GO:0003676">
    <property type="term" value="F:nucleic acid binding"/>
    <property type="evidence" value="ECO:0007669"/>
    <property type="project" value="InterPro"/>
</dbReference>
<sequence>KNLEKEVISPKLIPIEAVWERMKDQTQYHHPNLGRGRQRTQGSLRSIVKEAWDSVSPKDLMGLIESMLARCKAVIDVDWGPTKY</sequence>
<evidence type="ECO:0008006" key="3">
    <source>
        <dbReference type="Google" id="ProtNLM"/>
    </source>
</evidence>
<protein>
    <recommendedName>
        <fullName evidence="3">Tc1-like transposase DDE domain-containing protein</fullName>
    </recommendedName>
</protein>
<dbReference type="Gene3D" id="3.30.420.10">
    <property type="entry name" value="Ribonuclease H-like superfamily/Ribonuclease H"/>
    <property type="match status" value="1"/>
</dbReference>